<dbReference type="EMBL" id="CP045851">
    <property type="protein sequence ID" value="QGG94576.1"/>
    <property type="molecule type" value="Genomic_DNA"/>
</dbReference>
<dbReference type="InterPro" id="IPR006680">
    <property type="entry name" value="Amidohydro-rel"/>
</dbReference>
<name>A0A5Q2RJK9_9ACTN</name>
<keyword evidence="1" id="KW-0456">Lyase</keyword>
<accession>A0A5Q2RJK9</accession>
<dbReference type="KEGG" id="atq:GH723_05335"/>
<feature type="domain" description="Amidohydrolase-related" evidence="2">
    <location>
        <begin position="89"/>
        <end position="383"/>
    </location>
</feature>
<proteinExistence type="predicted"/>
<dbReference type="Pfam" id="PF04909">
    <property type="entry name" value="Amidohydro_2"/>
    <property type="match status" value="1"/>
</dbReference>
<dbReference type="InterPro" id="IPR032465">
    <property type="entry name" value="ACMSD"/>
</dbReference>
<keyword evidence="4" id="KW-1185">Reference proteome</keyword>
<reference evidence="3 4" key="1">
    <citation type="submission" date="2019-11" db="EMBL/GenBank/DDBJ databases">
        <authorList>
            <person name="He Y."/>
        </authorList>
    </citation>
    <scope>NUCLEOTIDE SEQUENCE [LARGE SCALE GENOMIC DNA]</scope>
    <source>
        <strain evidence="3 4">SCSIO 58843</strain>
    </source>
</reference>
<dbReference type="GO" id="GO:0019748">
    <property type="term" value="P:secondary metabolic process"/>
    <property type="evidence" value="ECO:0007669"/>
    <property type="project" value="TreeGrafter"/>
</dbReference>
<evidence type="ECO:0000259" key="2">
    <source>
        <dbReference type="Pfam" id="PF04909"/>
    </source>
</evidence>
<dbReference type="GO" id="GO:0016787">
    <property type="term" value="F:hydrolase activity"/>
    <property type="evidence" value="ECO:0007669"/>
    <property type="project" value="UniProtKB-KW"/>
</dbReference>
<evidence type="ECO:0000313" key="4">
    <source>
        <dbReference type="Proteomes" id="UP000334019"/>
    </source>
</evidence>
<dbReference type="AlphaFoldDB" id="A0A5Q2RJK9"/>
<gene>
    <name evidence="3" type="ORF">GH723_05335</name>
</gene>
<dbReference type="GO" id="GO:0016831">
    <property type="term" value="F:carboxy-lyase activity"/>
    <property type="evidence" value="ECO:0007669"/>
    <property type="project" value="InterPro"/>
</dbReference>
<dbReference type="SUPFAM" id="SSF51556">
    <property type="entry name" value="Metallo-dependent hydrolases"/>
    <property type="match status" value="1"/>
</dbReference>
<protein>
    <submittedName>
        <fullName evidence="3">Amidohydrolase family protein</fullName>
    </submittedName>
</protein>
<evidence type="ECO:0000256" key="1">
    <source>
        <dbReference type="ARBA" id="ARBA00023239"/>
    </source>
</evidence>
<dbReference type="PANTHER" id="PTHR21240:SF28">
    <property type="entry name" value="ISO-OROTATE DECARBOXYLASE (EUROFUNG)"/>
    <property type="match status" value="1"/>
</dbReference>
<dbReference type="RefSeq" id="WP_153758682.1">
    <property type="nucleotide sequence ID" value="NZ_CP045851.1"/>
</dbReference>
<dbReference type="InterPro" id="IPR032466">
    <property type="entry name" value="Metal_Hydrolase"/>
</dbReference>
<dbReference type="PANTHER" id="PTHR21240">
    <property type="entry name" value="2-AMINO-3-CARBOXYLMUCONATE-6-SEMIALDEHYDE DECARBOXYLASE"/>
    <property type="match status" value="1"/>
</dbReference>
<dbReference type="GO" id="GO:0005737">
    <property type="term" value="C:cytoplasm"/>
    <property type="evidence" value="ECO:0007669"/>
    <property type="project" value="TreeGrafter"/>
</dbReference>
<keyword evidence="3" id="KW-0378">Hydrolase</keyword>
<dbReference type="Proteomes" id="UP000334019">
    <property type="component" value="Chromosome"/>
</dbReference>
<organism evidence="3 4">
    <name type="scientific">Actinomarinicola tropica</name>
    <dbReference type="NCBI Taxonomy" id="2789776"/>
    <lineage>
        <taxon>Bacteria</taxon>
        <taxon>Bacillati</taxon>
        <taxon>Actinomycetota</taxon>
        <taxon>Acidimicrobiia</taxon>
        <taxon>Acidimicrobiales</taxon>
        <taxon>Iamiaceae</taxon>
        <taxon>Actinomarinicola</taxon>
    </lineage>
</organism>
<sequence length="390" mass="43206">MTDAATRTYAGEQRMLDADSHVMELADFLDPHIDDAFRPLLRRKGMDALAPVLEKARSQAEARKVDAERAAEAEARLLQDKGWSAVGAFDQQERIRALDLFGFHGQLVFATFATSMFSGRDLDRLYAGAAAQNRAMVDFCSVDDRLLPVGYVPLNDPARALATLEEALELGCDAVMVPSTAAGELAPTHPDLFPVWDTLAQADVPFVLHVGGGGRLLDRAFHNNAMPVSDHLGGGENIRSKDFLAIHHSPELFLGALIYDGIFDRFPTLRGGCIEQGASWVPSWMRHLDYGLRAFRRTEEPLQRLEHQPSDYVRRNLTFTPFPGEPLGWMIEQAGDVFLFSTDYPHPEGGRDPIAKFEEQIGEVSTAQRDAFYYGNMARLLGRRFAAAAA</sequence>
<evidence type="ECO:0000313" key="3">
    <source>
        <dbReference type="EMBL" id="QGG94576.1"/>
    </source>
</evidence>
<dbReference type="Gene3D" id="3.20.20.140">
    <property type="entry name" value="Metal-dependent hydrolases"/>
    <property type="match status" value="1"/>
</dbReference>